<dbReference type="WBParaSite" id="nRc.2.0.1.t04465-RA">
    <property type="protein sequence ID" value="nRc.2.0.1.t04465-RA"/>
    <property type="gene ID" value="nRc.2.0.1.g04465"/>
</dbReference>
<evidence type="ECO:0000256" key="1">
    <source>
        <dbReference type="SAM" id="Phobius"/>
    </source>
</evidence>
<accession>A0A915HST4</accession>
<dbReference type="AlphaFoldDB" id="A0A915HST4"/>
<keyword evidence="1" id="KW-0472">Membrane</keyword>
<keyword evidence="1" id="KW-0812">Transmembrane</keyword>
<keyword evidence="2" id="KW-1185">Reference proteome</keyword>
<name>A0A915HST4_ROMCU</name>
<evidence type="ECO:0000313" key="3">
    <source>
        <dbReference type="WBParaSite" id="nRc.2.0.1.t04465-RA"/>
    </source>
</evidence>
<feature type="transmembrane region" description="Helical" evidence="1">
    <location>
        <begin position="25"/>
        <end position="50"/>
    </location>
</feature>
<dbReference type="Proteomes" id="UP000887565">
    <property type="component" value="Unplaced"/>
</dbReference>
<organism evidence="2 3">
    <name type="scientific">Romanomermis culicivorax</name>
    <name type="common">Nematode worm</name>
    <dbReference type="NCBI Taxonomy" id="13658"/>
    <lineage>
        <taxon>Eukaryota</taxon>
        <taxon>Metazoa</taxon>
        <taxon>Ecdysozoa</taxon>
        <taxon>Nematoda</taxon>
        <taxon>Enoplea</taxon>
        <taxon>Dorylaimia</taxon>
        <taxon>Mermithida</taxon>
        <taxon>Mermithoidea</taxon>
        <taxon>Mermithidae</taxon>
        <taxon>Romanomermis</taxon>
    </lineage>
</organism>
<sequence length="153" mass="17541">MARNRSQRQRTIVAARRTILRRQGVVFVVANVFLSLIASMILLSQIVAVIDDSILQLSVVDSYPLAGRESTNTHSCVETDFFLEQNLVKKRKFFPTRTMDNLDNIICILLDVCSLILAIQSKLLENEDKVEISIYKTNSWPPRSEHHFMADEF</sequence>
<evidence type="ECO:0000313" key="2">
    <source>
        <dbReference type="Proteomes" id="UP000887565"/>
    </source>
</evidence>
<keyword evidence="1" id="KW-1133">Transmembrane helix</keyword>
<reference evidence="3" key="1">
    <citation type="submission" date="2022-11" db="UniProtKB">
        <authorList>
            <consortium name="WormBaseParasite"/>
        </authorList>
    </citation>
    <scope>IDENTIFICATION</scope>
</reference>
<proteinExistence type="predicted"/>
<protein>
    <submittedName>
        <fullName evidence="3">Uncharacterized protein</fullName>
    </submittedName>
</protein>